<dbReference type="EMBL" id="JAAMPC010000003">
    <property type="protein sequence ID" value="KAG2320655.1"/>
    <property type="molecule type" value="Genomic_DNA"/>
</dbReference>
<evidence type="ECO:0000313" key="1">
    <source>
        <dbReference type="EMBL" id="KAG2320655.1"/>
    </source>
</evidence>
<comment type="caution">
    <text evidence="1">The sequence shown here is derived from an EMBL/GenBank/DDBJ whole genome shotgun (WGS) entry which is preliminary data.</text>
</comment>
<evidence type="ECO:0000313" key="2">
    <source>
        <dbReference type="Proteomes" id="UP000886595"/>
    </source>
</evidence>
<name>A0A8X7W1S3_BRACI</name>
<reference evidence="1 2" key="1">
    <citation type="submission" date="2020-02" db="EMBL/GenBank/DDBJ databases">
        <authorList>
            <person name="Ma Q."/>
            <person name="Huang Y."/>
            <person name="Song X."/>
            <person name="Pei D."/>
        </authorList>
    </citation>
    <scope>NUCLEOTIDE SEQUENCE [LARGE SCALE GENOMIC DNA]</scope>
    <source>
        <strain evidence="1">Sxm20200214</strain>
        <tissue evidence="1">Leaf</tissue>
    </source>
</reference>
<sequence>MVGVTVERVSQMQRRGKELKQRVLVNLCHLTAAMPEFGIRQHCFAGRNPTPEAIAESRSRRNVILEEIPKDYQGEACNKSRLLCRLTLHYIDNKISVNNSNPN</sequence>
<dbReference type="Proteomes" id="UP000886595">
    <property type="component" value="Unassembled WGS sequence"/>
</dbReference>
<gene>
    <name evidence="1" type="ORF">Bca52824_013868</name>
</gene>
<organism evidence="1 2">
    <name type="scientific">Brassica carinata</name>
    <name type="common">Ethiopian mustard</name>
    <name type="synonym">Abyssinian cabbage</name>
    <dbReference type="NCBI Taxonomy" id="52824"/>
    <lineage>
        <taxon>Eukaryota</taxon>
        <taxon>Viridiplantae</taxon>
        <taxon>Streptophyta</taxon>
        <taxon>Embryophyta</taxon>
        <taxon>Tracheophyta</taxon>
        <taxon>Spermatophyta</taxon>
        <taxon>Magnoliopsida</taxon>
        <taxon>eudicotyledons</taxon>
        <taxon>Gunneridae</taxon>
        <taxon>Pentapetalae</taxon>
        <taxon>rosids</taxon>
        <taxon>malvids</taxon>
        <taxon>Brassicales</taxon>
        <taxon>Brassicaceae</taxon>
        <taxon>Brassiceae</taxon>
        <taxon>Brassica</taxon>
    </lineage>
</organism>
<accession>A0A8X7W1S3</accession>
<protein>
    <submittedName>
        <fullName evidence="1">Uncharacterized protein</fullName>
    </submittedName>
</protein>
<proteinExistence type="predicted"/>
<dbReference type="AlphaFoldDB" id="A0A8X7W1S3"/>
<keyword evidence="2" id="KW-1185">Reference proteome</keyword>